<keyword evidence="2" id="KW-1185">Reference proteome</keyword>
<name>A0ABS7A4Y8_9PROT</name>
<gene>
    <name evidence="1" type="ORF">KPL78_00985</name>
</gene>
<sequence length="109" mass="11984">MRASERFVIRLDHIPTCLDRVLDSFPFIPHCPPMSDHGGESIPAPAVPWLDELTVLALRGEFQRQVAAGRDAHTTRRAVRDLAIGLHPSLPFPMLEDFAAATLLCTEGG</sequence>
<reference evidence="1 2" key="1">
    <citation type="submission" date="2021-07" db="EMBL/GenBank/DDBJ databases">
        <authorList>
            <person name="So Y."/>
        </authorList>
    </citation>
    <scope>NUCLEOTIDE SEQUENCE [LARGE SCALE GENOMIC DNA]</scope>
    <source>
        <strain evidence="1 2">HJA6</strain>
    </source>
</reference>
<evidence type="ECO:0000313" key="2">
    <source>
        <dbReference type="Proteomes" id="UP001196565"/>
    </source>
</evidence>
<accession>A0ABS7A4Y8</accession>
<organism evidence="1 2">
    <name type="scientific">Roseomonas alba</name>
    <dbReference type="NCBI Taxonomy" id="2846776"/>
    <lineage>
        <taxon>Bacteria</taxon>
        <taxon>Pseudomonadati</taxon>
        <taxon>Pseudomonadota</taxon>
        <taxon>Alphaproteobacteria</taxon>
        <taxon>Acetobacterales</taxon>
        <taxon>Roseomonadaceae</taxon>
        <taxon>Roseomonas</taxon>
    </lineage>
</organism>
<proteinExistence type="predicted"/>
<evidence type="ECO:0000313" key="1">
    <source>
        <dbReference type="EMBL" id="MBW6396395.1"/>
    </source>
</evidence>
<comment type="caution">
    <text evidence="1">The sequence shown here is derived from an EMBL/GenBank/DDBJ whole genome shotgun (WGS) entry which is preliminary data.</text>
</comment>
<dbReference type="RefSeq" id="WP_219760776.1">
    <property type="nucleotide sequence ID" value="NZ_JAHYBZ010000001.1"/>
</dbReference>
<dbReference type="Proteomes" id="UP001196565">
    <property type="component" value="Unassembled WGS sequence"/>
</dbReference>
<protein>
    <submittedName>
        <fullName evidence="1">Uncharacterized protein</fullName>
    </submittedName>
</protein>
<dbReference type="EMBL" id="JAHYBZ010000001">
    <property type="protein sequence ID" value="MBW6396395.1"/>
    <property type="molecule type" value="Genomic_DNA"/>
</dbReference>